<name>A0A8D1H8Z3_PIG</name>
<dbReference type="PROSITE" id="PS00214">
    <property type="entry name" value="FABP"/>
    <property type="match status" value="1"/>
</dbReference>
<protein>
    <recommendedName>
        <fullName evidence="5">Cytosolic fatty-acid binding proteins domain-containing protein</fullName>
    </recommendedName>
</protein>
<keyword evidence="3" id="KW-0963">Cytoplasm</keyword>
<feature type="region of interest" description="Disordered" evidence="4">
    <location>
        <begin position="104"/>
        <end position="123"/>
    </location>
</feature>
<sequence>MNFSGKYQVQSQENFEAFMKAVGLPDELIQKGKDIKGTSEIVQNGKHFKLTITTGSKVVQNEFTLGEECEMETMTGEKVKVGGAPSPTSGHPLLPELSLELSPRASSLKAPTSQSPWGWIPNL</sequence>
<dbReference type="InterPro" id="IPR012674">
    <property type="entry name" value="Calycin"/>
</dbReference>
<dbReference type="Gene3D" id="2.40.128.20">
    <property type="match status" value="1"/>
</dbReference>
<evidence type="ECO:0000313" key="7">
    <source>
        <dbReference type="Proteomes" id="UP000694728"/>
    </source>
</evidence>
<dbReference type="GO" id="GO:0005737">
    <property type="term" value="C:cytoplasm"/>
    <property type="evidence" value="ECO:0007669"/>
    <property type="project" value="UniProtKB-SubCell"/>
</dbReference>
<organism evidence="6 7">
    <name type="scientific">Sus scrofa</name>
    <name type="common">Pig</name>
    <dbReference type="NCBI Taxonomy" id="9823"/>
    <lineage>
        <taxon>Eukaryota</taxon>
        <taxon>Metazoa</taxon>
        <taxon>Chordata</taxon>
        <taxon>Craniata</taxon>
        <taxon>Vertebrata</taxon>
        <taxon>Euteleostomi</taxon>
        <taxon>Mammalia</taxon>
        <taxon>Eutheria</taxon>
        <taxon>Laurasiatheria</taxon>
        <taxon>Artiodactyla</taxon>
        <taxon>Suina</taxon>
        <taxon>Suidae</taxon>
        <taxon>Sus</taxon>
    </lineage>
</organism>
<evidence type="ECO:0000313" key="6">
    <source>
        <dbReference type="Ensembl" id="ENSSSCP00045015640.1"/>
    </source>
</evidence>
<reference evidence="6" key="1">
    <citation type="submission" date="2025-08" db="UniProtKB">
        <authorList>
            <consortium name="Ensembl"/>
        </authorList>
    </citation>
    <scope>IDENTIFICATION</scope>
</reference>
<dbReference type="InterPro" id="IPR031259">
    <property type="entry name" value="ILBP"/>
</dbReference>
<dbReference type="Pfam" id="PF14651">
    <property type="entry name" value="Lipocalin_7"/>
    <property type="match status" value="1"/>
</dbReference>
<dbReference type="SUPFAM" id="SSF50814">
    <property type="entry name" value="Lipocalins"/>
    <property type="match status" value="1"/>
</dbReference>
<dbReference type="InterPro" id="IPR000463">
    <property type="entry name" value="Fatty_acid-bd"/>
</dbReference>
<evidence type="ECO:0000256" key="3">
    <source>
        <dbReference type="ARBA" id="ARBA00022490"/>
    </source>
</evidence>
<dbReference type="Ensembl" id="ENSSSCT00045022680.1">
    <property type="protein sequence ID" value="ENSSSCP00045015640.1"/>
    <property type="gene ID" value="ENSSSCG00045013310.1"/>
</dbReference>
<evidence type="ECO:0000256" key="2">
    <source>
        <dbReference type="ARBA" id="ARBA00008390"/>
    </source>
</evidence>
<feature type="domain" description="Cytosolic fatty-acid binding proteins" evidence="5">
    <location>
        <begin position="5"/>
        <end position="22"/>
    </location>
</feature>
<comment type="subcellular location">
    <subcellularLocation>
        <location evidence="1">Cytoplasm</location>
    </subcellularLocation>
</comment>
<evidence type="ECO:0000259" key="5">
    <source>
        <dbReference type="PROSITE" id="PS00214"/>
    </source>
</evidence>
<evidence type="ECO:0000256" key="4">
    <source>
        <dbReference type="SAM" id="MobiDB-lite"/>
    </source>
</evidence>
<feature type="region of interest" description="Disordered" evidence="4">
    <location>
        <begin position="79"/>
        <end position="98"/>
    </location>
</feature>
<dbReference type="AlphaFoldDB" id="A0A8D1H8Z3"/>
<dbReference type="PANTHER" id="PTHR11955">
    <property type="entry name" value="FATTY ACID BINDING PROTEIN"/>
    <property type="match status" value="1"/>
</dbReference>
<comment type="similarity">
    <text evidence="2">Belongs to the calycin superfamily. Fatty-acid binding protein (FABP) family.</text>
</comment>
<dbReference type="GO" id="GO:0008289">
    <property type="term" value="F:lipid binding"/>
    <property type="evidence" value="ECO:0007669"/>
    <property type="project" value="InterPro"/>
</dbReference>
<accession>A0A8D1H8Z3</accession>
<dbReference type="PRINTS" id="PR00178">
    <property type="entry name" value="FATTYACIDBP"/>
</dbReference>
<evidence type="ECO:0000256" key="1">
    <source>
        <dbReference type="ARBA" id="ARBA00004496"/>
    </source>
</evidence>
<dbReference type="Proteomes" id="UP000694728">
    <property type="component" value="Unplaced"/>
</dbReference>
<proteinExistence type="inferred from homology"/>